<dbReference type="PROSITE" id="PS51257">
    <property type="entry name" value="PROKAR_LIPOPROTEIN"/>
    <property type="match status" value="1"/>
</dbReference>
<gene>
    <name evidence="1" type="ORF">J2S02_003553</name>
</gene>
<evidence type="ECO:0000313" key="2">
    <source>
        <dbReference type="Proteomes" id="UP001232245"/>
    </source>
</evidence>
<proteinExistence type="predicted"/>
<evidence type="ECO:0008006" key="3">
    <source>
        <dbReference type="Google" id="ProtNLM"/>
    </source>
</evidence>
<name>A0ABT9Z6H0_9BACI</name>
<dbReference type="EMBL" id="JAUSTZ010000008">
    <property type="protein sequence ID" value="MDQ0227208.1"/>
    <property type="molecule type" value="Genomic_DNA"/>
</dbReference>
<sequence>MKKLVVSSVLILLSAVLFGCNLFSKNDLPIEMVAFNSLSEKEQDLIPVSPKDSLVKKVAVDHDIESFINHDYDKDEVYSVTFNHTNTETSGNLIVFVDLDKKNVVGKGVASKKN</sequence>
<dbReference type="Proteomes" id="UP001232245">
    <property type="component" value="Unassembled WGS sequence"/>
</dbReference>
<accession>A0ABT9Z6H0</accession>
<organism evidence="1 2">
    <name type="scientific">Metabacillus niabensis</name>
    <dbReference type="NCBI Taxonomy" id="324854"/>
    <lineage>
        <taxon>Bacteria</taxon>
        <taxon>Bacillati</taxon>
        <taxon>Bacillota</taxon>
        <taxon>Bacilli</taxon>
        <taxon>Bacillales</taxon>
        <taxon>Bacillaceae</taxon>
        <taxon>Metabacillus</taxon>
    </lineage>
</organism>
<comment type="caution">
    <text evidence="1">The sequence shown here is derived from an EMBL/GenBank/DDBJ whole genome shotgun (WGS) entry which is preliminary data.</text>
</comment>
<reference evidence="1 2" key="1">
    <citation type="submission" date="2023-07" db="EMBL/GenBank/DDBJ databases">
        <title>Genomic Encyclopedia of Type Strains, Phase IV (KMG-IV): sequencing the most valuable type-strain genomes for metagenomic binning, comparative biology and taxonomic classification.</title>
        <authorList>
            <person name="Goeker M."/>
        </authorList>
    </citation>
    <scope>NUCLEOTIDE SEQUENCE [LARGE SCALE GENOMIC DNA]</scope>
    <source>
        <strain evidence="1 2">DSM 17723</strain>
    </source>
</reference>
<dbReference type="RefSeq" id="WP_174881374.1">
    <property type="nucleotide sequence ID" value="NZ_CADEPK010000353.1"/>
</dbReference>
<protein>
    <recommendedName>
        <fullName evidence="3">Lipoprotein</fullName>
    </recommendedName>
</protein>
<evidence type="ECO:0000313" key="1">
    <source>
        <dbReference type="EMBL" id="MDQ0227208.1"/>
    </source>
</evidence>
<keyword evidence="2" id="KW-1185">Reference proteome</keyword>